<protein>
    <submittedName>
        <fullName evidence="1">Uncharacterized protein</fullName>
    </submittedName>
</protein>
<gene>
    <name evidence="1" type="ORF">JYE49_00585</name>
</gene>
<keyword evidence="2" id="KW-1185">Reference proteome</keyword>
<reference evidence="1" key="1">
    <citation type="submission" date="2021-01" db="EMBL/GenBank/DDBJ databases">
        <title>Complete genome sequence of Clostridiales bacterium R-7.</title>
        <authorList>
            <person name="Mahoney-Kurpe S.C."/>
            <person name="Palevich N."/>
            <person name="Koike S."/>
            <person name="Moon C.D."/>
            <person name="Attwood G.T."/>
        </authorList>
    </citation>
    <scope>NUCLEOTIDE SEQUENCE</scope>
    <source>
        <strain evidence="1">R-7</strain>
    </source>
</reference>
<dbReference type="EMBL" id="CP068393">
    <property type="protein sequence ID" value="QUC67249.1"/>
    <property type="molecule type" value="Genomic_DNA"/>
</dbReference>
<evidence type="ECO:0000313" key="2">
    <source>
        <dbReference type="Proteomes" id="UP000682782"/>
    </source>
</evidence>
<accession>A0AC61N737</accession>
<proteinExistence type="predicted"/>
<organism evidence="1 2">
    <name type="scientific">Aristaeella hokkaidonensis</name>
    <dbReference type="NCBI Taxonomy" id="3046382"/>
    <lineage>
        <taxon>Bacteria</taxon>
        <taxon>Bacillati</taxon>
        <taxon>Bacillota</taxon>
        <taxon>Clostridia</taxon>
        <taxon>Eubacteriales</taxon>
        <taxon>Aristaeellaceae</taxon>
        <taxon>Aristaeella</taxon>
    </lineage>
</organism>
<evidence type="ECO:0000313" key="1">
    <source>
        <dbReference type="EMBL" id="QUC67249.1"/>
    </source>
</evidence>
<sequence>MKRMTAILSIVMILLTSVALAQSPATPTDIGAARTTPRASEQDTVQRPAFDNFGEALRAEPTDEAIYDDKSCVTLVESSGVYYRFVAKYDNKAKKLWKEGQEEESADQIWPDQDFIDYVCKLPVKYDGEFTDQPLEQAELDQLVGKTIAEAKKAGYQFVPTRYDEAPAEITCALTNGYYDYQIIISESYDEYQECRQKNSYDNLTIKGIFLSEMMFSPKAWGI</sequence>
<name>A0AC61N737_9FIRM</name>
<dbReference type="Proteomes" id="UP000682782">
    <property type="component" value="Chromosome"/>
</dbReference>